<sequence>MPGQGLGRRGGSAAPALATTAVPITHAYQLGPRWRTAGTRGGRAAARGSGGGRWATVTMLPTVVRPPDLGQRVLCHDDIS</sequence>
<dbReference type="EMBL" id="BAAAIZ010000008">
    <property type="protein sequence ID" value="GAA1415879.1"/>
    <property type="molecule type" value="Genomic_DNA"/>
</dbReference>
<organism evidence="1 2">
    <name type="scientific">Streptomyces thermospinosisporus</name>
    <dbReference type="NCBI Taxonomy" id="161482"/>
    <lineage>
        <taxon>Bacteria</taxon>
        <taxon>Bacillati</taxon>
        <taxon>Actinomycetota</taxon>
        <taxon>Actinomycetes</taxon>
        <taxon>Kitasatosporales</taxon>
        <taxon>Streptomycetaceae</taxon>
        <taxon>Streptomyces</taxon>
    </lineage>
</organism>
<dbReference type="Proteomes" id="UP001500973">
    <property type="component" value="Unassembled WGS sequence"/>
</dbReference>
<evidence type="ECO:0000313" key="1">
    <source>
        <dbReference type="EMBL" id="GAA1415879.1"/>
    </source>
</evidence>
<protein>
    <submittedName>
        <fullName evidence="1">Uncharacterized protein</fullName>
    </submittedName>
</protein>
<name>A0ABP4J8G7_9ACTN</name>
<keyword evidence="2" id="KW-1185">Reference proteome</keyword>
<evidence type="ECO:0000313" key="2">
    <source>
        <dbReference type="Proteomes" id="UP001500973"/>
    </source>
</evidence>
<gene>
    <name evidence="1" type="ORF">GCM10009601_06560</name>
</gene>
<accession>A0ABP4J8G7</accession>
<proteinExistence type="predicted"/>
<reference evidence="2" key="1">
    <citation type="journal article" date="2019" name="Int. J. Syst. Evol. Microbiol.">
        <title>The Global Catalogue of Microorganisms (GCM) 10K type strain sequencing project: providing services to taxonomists for standard genome sequencing and annotation.</title>
        <authorList>
            <consortium name="The Broad Institute Genomics Platform"/>
            <consortium name="The Broad Institute Genome Sequencing Center for Infectious Disease"/>
            <person name="Wu L."/>
            <person name="Ma J."/>
        </authorList>
    </citation>
    <scope>NUCLEOTIDE SEQUENCE [LARGE SCALE GENOMIC DNA]</scope>
    <source>
        <strain evidence="2">JCM 11756</strain>
    </source>
</reference>
<comment type="caution">
    <text evidence="1">The sequence shown here is derived from an EMBL/GenBank/DDBJ whole genome shotgun (WGS) entry which is preliminary data.</text>
</comment>